<dbReference type="InterPro" id="IPR036864">
    <property type="entry name" value="Zn2-C6_fun-type_DNA-bd_sf"/>
</dbReference>
<dbReference type="Pfam" id="PF00172">
    <property type="entry name" value="Zn_clus"/>
    <property type="match status" value="1"/>
</dbReference>
<keyword evidence="10" id="KW-1185">Reference proteome</keyword>
<dbReference type="CDD" id="cd00067">
    <property type="entry name" value="GAL4"/>
    <property type="match status" value="1"/>
</dbReference>
<gene>
    <name evidence="9" type="ORF">ARAM_004290</name>
</gene>
<reference evidence="9 10" key="1">
    <citation type="submission" date="2015-02" db="EMBL/GenBank/DDBJ databases">
        <title>Draft Genome Sequences of Two Closely-Related Aflatoxigenic Aspergillus Species Obtained from the Cote d'Ivoire.</title>
        <authorList>
            <person name="Moore G.G."/>
            <person name="Beltz S.B."/>
            <person name="Mack B.M."/>
        </authorList>
    </citation>
    <scope>NUCLEOTIDE SEQUENCE [LARGE SCALE GENOMIC DNA]</scope>
    <source>
        <strain evidence="9 10">SRRC1468</strain>
    </source>
</reference>
<dbReference type="SMART" id="SM00906">
    <property type="entry name" value="Fungal_trans"/>
    <property type="match status" value="1"/>
</dbReference>
<dbReference type="Pfam" id="PF04082">
    <property type="entry name" value="Fungal_trans"/>
    <property type="match status" value="1"/>
</dbReference>
<comment type="caution">
    <text evidence="9">The sequence shown here is derived from an EMBL/GenBank/DDBJ whole genome shotgun (WGS) entry which is preliminary data.</text>
</comment>
<dbReference type="AlphaFoldDB" id="A0A0F8UYA8"/>
<proteinExistence type="predicted"/>
<feature type="domain" description="Zn(2)-C6 fungal-type" evidence="8">
    <location>
        <begin position="31"/>
        <end position="62"/>
    </location>
</feature>
<dbReference type="GO" id="GO:0008270">
    <property type="term" value="F:zinc ion binding"/>
    <property type="evidence" value="ECO:0007669"/>
    <property type="project" value="InterPro"/>
</dbReference>
<dbReference type="GO" id="GO:0000981">
    <property type="term" value="F:DNA-binding transcription factor activity, RNA polymerase II-specific"/>
    <property type="evidence" value="ECO:0007669"/>
    <property type="project" value="InterPro"/>
</dbReference>
<feature type="region of interest" description="Disordered" evidence="7">
    <location>
        <begin position="1"/>
        <end position="28"/>
    </location>
</feature>
<dbReference type="GO" id="GO:0003677">
    <property type="term" value="F:DNA binding"/>
    <property type="evidence" value="ECO:0007669"/>
    <property type="project" value="UniProtKB-KW"/>
</dbReference>
<dbReference type="CDD" id="cd12148">
    <property type="entry name" value="fungal_TF_MHR"/>
    <property type="match status" value="1"/>
</dbReference>
<dbReference type="InterPro" id="IPR001138">
    <property type="entry name" value="Zn2Cys6_DnaBD"/>
</dbReference>
<keyword evidence="5" id="KW-0804">Transcription</keyword>
<name>A0A0F8UYA8_9EURO</name>
<dbReference type="PROSITE" id="PS00463">
    <property type="entry name" value="ZN2_CY6_FUNGAL_1"/>
    <property type="match status" value="1"/>
</dbReference>
<dbReference type="Gene3D" id="4.10.240.10">
    <property type="entry name" value="Zn(2)-C6 fungal-type DNA-binding domain"/>
    <property type="match status" value="1"/>
</dbReference>
<dbReference type="Proteomes" id="UP000034291">
    <property type="component" value="Unassembled WGS sequence"/>
</dbReference>
<feature type="compositionally biased region" description="Basic residues" evidence="7">
    <location>
        <begin position="107"/>
        <end position="116"/>
    </location>
</feature>
<keyword evidence="3" id="KW-0805">Transcription regulation</keyword>
<evidence type="ECO:0000256" key="7">
    <source>
        <dbReference type="SAM" id="MobiDB-lite"/>
    </source>
</evidence>
<dbReference type="GO" id="GO:0006351">
    <property type="term" value="P:DNA-templated transcription"/>
    <property type="evidence" value="ECO:0007669"/>
    <property type="project" value="InterPro"/>
</dbReference>
<evidence type="ECO:0000256" key="4">
    <source>
        <dbReference type="ARBA" id="ARBA00023125"/>
    </source>
</evidence>
<evidence type="ECO:0000256" key="3">
    <source>
        <dbReference type="ARBA" id="ARBA00023015"/>
    </source>
</evidence>
<dbReference type="OrthoDB" id="4934715at2759"/>
<feature type="region of interest" description="Disordered" evidence="7">
    <location>
        <begin position="395"/>
        <end position="416"/>
    </location>
</feature>
<evidence type="ECO:0000259" key="8">
    <source>
        <dbReference type="PROSITE" id="PS50048"/>
    </source>
</evidence>
<accession>A0A0F8UYA8</accession>
<dbReference type="PANTHER" id="PTHR31001:SF74">
    <property type="entry name" value="ZN(II)2CYS6 TRANSCRIPTION FACTOR (EUROFUNG)"/>
    <property type="match status" value="1"/>
</dbReference>
<dbReference type="SUPFAM" id="SSF57701">
    <property type="entry name" value="Zn2/Cys6 DNA-binding domain"/>
    <property type="match status" value="1"/>
</dbReference>
<dbReference type="EMBL" id="JZBS01003189">
    <property type="protein sequence ID" value="KKK15766.1"/>
    <property type="molecule type" value="Genomic_DNA"/>
</dbReference>
<dbReference type="InterPro" id="IPR007219">
    <property type="entry name" value="XnlR_reg_dom"/>
</dbReference>
<dbReference type="PROSITE" id="PS50048">
    <property type="entry name" value="ZN2_CY6_FUNGAL_2"/>
    <property type="match status" value="1"/>
</dbReference>
<keyword evidence="6" id="KW-0539">Nucleus</keyword>
<evidence type="ECO:0000256" key="5">
    <source>
        <dbReference type="ARBA" id="ARBA00023163"/>
    </source>
</evidence>
<sequence>MSRLYEQAVPPEQEGRTLPPINRRRDKPQLSCSLCKRRKLKCDRGVPCSTCTRRGLSLSCTYPSSTPLQSGKTVVYPSTTSMHDRVAQLEKLVMSLKPQTDGKYIRGARKSPSHKHAHDEPQLPQAFGRLSLENTETTYVESSHWTAIIDGIAELKDYFDDETTTANTGHRNIESNVRARAPALIVGDMQQLGREEILATVPPKTEVDRLVTRYFAFNNISSLSIHGPTFLEEYDAFWDAPEKASDMWIGLLFGIMCLGALHQKLETPSLEIPPNRELLRSIQTYRERVAQCLALADYTKCIPYTVETLLHYLSIEYFNLSDGHTGVWILLGITLQIAFRMGYHRDGSYFPRLAPFQAEMRRRTWAVLFQLDSLAAGQFGIPRMINAWKADTKEPRDVSDDALSPDMTELPPSRTDSQPSFIQFVVMKNRLISTFTMVIDITGEPKKAVSYEEIMKLDKTVNDQFQSMPAPLRTKPLSRQLLDPPDVILSRIFLALSYYKCCCVLHRGYMLAARTDDRYQYSRRACIGAALEVLQIQATLHEESQPGRRFEHQQWKLGSLVKHIFLLATTILCVDLRYSVSQEEGHGSGMIEDAMAQQIIPALELSYSIWLQSSDESRESRKVTEMLRIVLAKAARIDQRPPNASSVCDYSMSFPTGTLPGVPSLTHAQYSSTTSSIDSASLGLGGYSTGVPDDAIPLPPWDKMWEPDDWLDTGAMEEIIQSNAWAGF</sequence>
<dbReference type="STRING" id="308745.A0A0F8UYA8"/>
<evidence type="ECO:0000256" key="6">
    <source>
        <dbReference type="ARBA" id="ARBA00023242"/>
    </source>
</evidence>
<evidence type="ECO:0000256" key="2">
    <source>
        <dbReference type="ARBA" id="ARBA00022723"/>
    </source>
</evidence>
<keyword evidence="4" id="KW-0238">DNA-binding</keyword>
<organism evidence="9 10">
    <name type="scientific">Aspergillus rambellii</name>
    <dbReference type="NCBI Taxonomy" id="308745"/>
    <lineage>
        <taxon>Eukaryota</taxon>
        <taxon>Fungi</taxon>
        <taxon>Dikarya</taxon>
        <taxon>Ascomycota</taxon>
        <taxon>Pezizomycotina</taxon>
        <taxon>Eurotiomycetes</taxon>
        <taxon>Eurotiomycetidae</taxon>
        <taxon>Eurotiales</taxon>
        <taxon>Aspergillaceae</taxon>
        <taxon>Aspergillus</taxon>
        <taxon>Aspergillus subgen. Nidulantes</taxon>
    </lineage>
</organism>
<dbReference type="InterPro" id="IPR050613">
    <property type="entry name" value="Sec_Metabolite_Reg"/>
</dbReference>
<dbReference type="PANTHER" id="PTHR31001">
    <property type="entry name" value="UNCHARACTERIZED TRANSCRIPTIONAL REGULATORY PROTEIN"/>
    <property type="match status" value="1"/>
</dbReference>
<evidence type="ECO:0000313" key="9">
    <source>
        <dbReference type="EMBL" id="KKK15766.1"/>
    </source>
</evidence>
<feature type="region of interest" description="Disordered" evidence="7">
    <location>
        <begin position="107"/>
        <end position="126"/>
    </location>
</feature>
<protein>
    <recommendedName>
        <fullName evidence="8">Zn(2)-C6 fungal-type domain-containing protein</fullName>
    </recommendedName>
</protein>
<dbReference type="GO" id="GO:0005634">
    <property type="term" value="C:nucleus"/>
    <property type="evidence" value="ECO:0007669"/>
    <property type="project" value="UniProtKB-SubCell"/>
</dbReference>
<comment type="subcellular location">
    <subcellularLocation>
        <location evidence="1">Nucleus</location>
    </subcellularLocation>
</comment>
<keyword evidence="2" id="KW-0479">Metal-binding</keyword>
<dbReference type="SMART" id="SM00066">
    <property type="entry name" value="GAL4"/>
    <property type="match status" value="1"/>
</dbReference>
<evidence type="ECO:0000256" key="1">
    <source>
        <dbReference type="ARBA" id="ARBA00004123"/>
    </source>
</evidence>
<evidence type="ECO:0000313" key="10">
    <source>
        <dbReference type="Proteomes" id="UP000034291"/>
    </source>
</evidence>